<dbReference type="Proteomes" id="UP000663671">
    <property type="component" value="Chromosome 1"/>
</dbReference>
<organism evidence="1 2">
    <name type="scientific">Ajellomyces capsulatus</name>
    <name type="common">Darling's disease fungus</name>
    <name type="synonym">Histoplasma capsulatum</name>
    <dbReference type="NCBI Taxonomy" id="5037"/>
    <lineage>
        <taxon>Eukaryota</taxon>
        <taxon>Fungi</taxon>
        <taxon>Dikarya</taxon>
        <taxon>Ascomycota</taxon>
        <taxon>Pezizomycotina</taxon>
        <taxon>Eurotiomycetes</taxon>
        <taxon>Eurotiomycetidae</taxon>
        <taxon>Onygenales</taxon>
        <taxon>Ajellomycetaceae</taxon>
        <taxon>Histoplasma</taxon>
    </lineage>
</organism>
<gene>
    <name evidence="1" type="primary">ALP14</name>
    <name evidence="1" type="ORF">I7I51_00371</name>
</gene>
<dbReference type="VEuPathDB" id="FungiDB:I7I51_00371"/>
<name>A0A8A1MFA6_AJECA</name>
<protein>
    <submittedName>
        <fullName evidence="1">Spindle pole body component alp14</fullName>
    </submittedName>
</protein>
<proteinExistence type="predicted"/>
<accession>A0A8A1MFA6</accession>
<feature type="non-terminal residue" evidence="1">
    <location>
        <position position="96"/>
    </location>
</feature>
<dbReference type="EMBL" id="CP069114">
    <property type="protein sequence ID" value="QSS63314.1"/>
    <property type="molecule type" value="Genomic_DNA"/>
</dbReference>
<sequence>VVTPCRRGGSLGINGNLRGFGKEHRACSLAKWRSKKRTSVPCLYQIDLSIRIGKLEKGDMRTLQNNSSYHPTNRIPCFDRSYKTQGYGRVPSPIRM</sequence>
<reference evidence="1" key="1">
    <citation type="submission" date="2021-01" db="EMBL/GenBank/DDBJ databases">
        <title>Chromosome-level genome assembly of a human fungal pathogen reveals clustering of transcriptionally co-regulated genes.</title>
        <authorList>
            <person name="Voorhies M."/>
            <person name="Cohen S."/>
            <person name="Shea T.P."/>
            <person name="Petrus S."/>
            <person name="Munoz J.F."/>
            <person name="Poplawski S."/>
            <person name="Goldman W.E."/>
            <person name="Michael T."/>
            <person name="Cuomo C.A."/>
            <person name="Sil A."/>
            <person name="Beyhan S."/>
        </authorList>
    </citation>
    <scope>NUCLEOTIDE SEQUENCE</scope>
    <source>
        <strain evidence="1">WU24</strain>
    </source>
</reference>
<evidence type="ECO:0000313" key="1">
    <source>
        <dbReference type="EMBL" id="QSS63314.1"/>
    </source>
</evidence>
<evidence type="ECO:0000313" key="2">
    <source>
        <dbReference type="Proteomes" id="UP000663671"/>
    </source>
</evidence>
<dbReference type="AlphaFoldDB" id="A0A8A1MFA6"/>